<protein>
    <submittedName>
        <fullName evidence="1">Uncharacterized protein</fullName>
    </submittedName>
</protein>
<comment type="caution">
    <text evidence="1">The sequence shown here is derived from an EMBL/GenBank/DDBJ whole genome shotgun (WGS) entry which is preliminary data.</text>
</comment>
<name>A0A9P7YUM1_9HELO</name>
<organism evidence="1 2">
    <name type="scientific">Calycina marina</name>
    <dbReference type="NCBI Taxonomy" id="1763456"/>
    <lineage>
        <taxon>Eukaryota</taxon>
        <taxon>Fungi</taxon>
        <taxon>Dikarya</taxon>
        <taxon>Ascomycota</taxon>
        <taxon>Pezizomycotina</taxon>
        <taxon>Leotiomycetes</taxon>
        <taxon>Helotiales</taxon>
        <taxon>Pezizellaceae</taxon>
        <taxon>Calycina</taxon>
    </lineage>
</organism>
<dbReference type="Proteomes" id="UP000887226">
    <property type="component" value="Unassembled WGS sequence"/>
</dbReference>
<keyword evidence="2" id="KW-1185">Reference proteome</keyword>
<evidence type="ECO:0000313" key="1">
    <source>
        <dbReference type="EMBL" id="KAG9240114.1"/>
    </source>
</evidence>
<gene>
    <name evidence="1" type="ORF">BJ878DRAFT_468953</name>
</gene>
<proteinExistence type="predicted"/>
<evidence type="ECO:0000313" key="2">
    <source>
        <dbReference type="Proteomes" id="UP000887226"/>
    </source>
</evidence>
<dbReference type="EMBL" id="MU254581">
    <property type="protein sequence ID" value="KAG9240114.1"/>
    <property type="molecule type" value="Genomic_DNA"/>
</dbReference>
<sequence length="63" mass="6905">MRIDSRTTAAGSIALTYNGFYCCLHFLGFGLAGRPIFPLKIERGSKDGGIHNIKLYIRTSGDI</sequence>
<dbReference type="AlphaFoldDB" id="A0A9P7YUM1"/>
<reference evidence="1" key="1">
    <citation type="journal article" date="2021" name="IMA Fungus">
        <title>Genomic characterization of three marine fungi, including Emericellopsis atlantica sp. nov. with signatures of a generalist lifestyle and marine biomass degradation.</title>
        <authorList>
            <person name="Hagestad O.C."/>
            <person name="Hou L."/>
            <person name="Andersen J.H."/>
            <person name="Hansen E.H."/>
            <person name="Altermark B."/>
            <person name="Li C."/>
            <person name="Kuhnert E."/>
            <person name="Cox R.J."/>
            <person name="Crous P.W."/>
            <person name="Spatafora J.W."/>
            <person name="Lail K."/>
            <person name="Amirebrahimi M."/>
            <person name="Lipzen A."/>
            <person name="Pangilinan J."/>
            <person name="Andreopoulos W."/>
            <person name="Hayes R.D."/>
            <person name="Ng V."/>
            <person name="Grigoriev I.V."/>
            <person name="Jackson S.A."/>
            <person name="Sutton T.D.S."/>
            <person name="Dobson A.D.W."/>
            <person name="Rama T."/>
        </authorList>
    </citation>
    <scope>NUCLEOTIDE SEQUENCE</scope>
    <source>
        <strain evidence="1">TRa3180A</strain>
    </source>
</reference>
<accession>A0A9P7YUM1</accession>